<dbReference type="InterPro" id="IPR004101">
    <property type="entry name" value="Mur_ligase_C"/>
</dbReference>
<dbReference type="PANTHER" id="PTHR43692">
    <property type="entry name" value="UDP-N-ACETYLMURAMOYLALANINE--D-GLUTAMATE LIGASE"/>
    <property type="match status" value="1"/>
</dbReference>
<dbReference type="Pfam" id="PF08245">
    <property type="entry name" value="Mur_ligase_M"/>
    <property type="match status" value="1"/>
</dbReference>
<keyword evidence="7 8" id="KW-0131">Cell cycle</keyword>
<keyword evidence="12" id="KW-1185">Reference proteome</keyword>
<evidence type="ECO:0000259" key="9">
    <source>
        <dbReference type="Pfam" id="PF02875"/>
    </source>
</evidence>
<dbReference type="GO" id="GO:0005737">
    <property type="term" value="C:cytoplasm"/>
    <property type="evidence" value="ECO:0007669"/>
    <property type="project" value="UniProtKB-SubCell"/>
</dbReference>
<dbReference type="InterPro" id="IPR013221">
    <property type="entry name" value="Mur_ligase_cen"/>
</dbReference>
<dbReference type="GO" id="GO:0071555">
    <property type="term" value="P:cell wall organization"/>
    <property type="evidence" value="ECO:0007669"/>
    <property type="project" value="UniProtKB-KW"/>
</dbReference>
<dbReference type="SUPFAM" id="SSF53623">
    <property type="entry name" value="MurD-like peptide ligases, catalytic domain"/>
    <property type="match status" value="1"/>
</dbReference>
<dbReference type="EMBL" id="JANUCT010000001">
    <property type="protein sequence ID" value="MCS3902251.1"/>
    <property type="molecule type" value="Genomic_DNA"/>
</dbReference>
<keyword evidence="6 7" id="KW-0067">ATP-binding</keyword>
<dbReference type="RefSeq" id="WP_259053707.1">
    <property type="nucleotide sequence ID" value="NZ_JANUCT010000001.1"/>
</dbReference>
<gene>
    <name evidence="7" type="primary">murD</name>
    <name evidence="11" type="ORF">J2T55_000243</name>
</gene>
<keyword evidence="7 8" id="KW-0573">Peptidoglycan synthesis</keyword>
<dbReference type="Pfam" id="PF21799">
    <property type="entry name" value="MurD-like_N"/>
    <property type="match status" value="1"/>
</dbReference>
<evidence type="ECO:0000256" key="4">
    <source>
        <dbReference type="ARBA" id="ARBA00022598"/>
    </source>
</evidence>
<evidence type="ECO:0000259" key="10">
    <source>
        <dbReference type="Pfam" id="PF08245"/>
    </source>
</evidence>
<evidence type="ECO:0000256" key="3">
    <source>
        <dbReference type="ARBA" id="ARBA00022490"/>
    </source>
</evidence>
<comment type="similarity">
    <text evidence="7">Belongs to the MurCDEF family.</text>
</comment>
<reference evidence="11" key="1">
    <citation type="submission" date="2022-08" db="EMBL/GenBank/DDBJ databases">
        <title>Genomic Encyclopedia of Type Strains, Phase III (KMG-III): the genomes of soil and plant-associated and newly described type strains.</title>
        <authorList>
            <person name="Whitman W."/>
        </authorList>
    </citation>
    <scope>NUCLEOTIDE SEQUENCE</scope>
    <source>
        <strain evidence="11">HMT 1</strain>
    </source>
</reference>
<dbReference type="PANTHER" id="PTHR43692:SF1">
    <property type="entry name" value="UDP-N-ACETYLMURAMOYLALANINE--D-GLUTAMATE LIGASE"/>
    <property type="match status" value="1"/>
</dbReference>
<keyword evidence="7 8" id="KW-0133">Cell shape</keyword>
<evidence type="ECO:0000256" key="8">
    <source>
        <dbReference type="RuleBase" id="RU003664"/>
    </source>
</evidence>
<dbReference type="InterPro" id="IPR036615">
    <property type="entry name" value="Mur_ligase_C_dom_sf"/>
</dbReference>
<dbReference type="HAMAP" id="MF_00639">
    <property type="entry name" value="MurD"/>
    <property type="match status" value="1"/>
</dbReference>
<keyword evidence="5 7" id="KW-0547">Nucleotide-binding</keyword>
<evidence type="ECO:0000256" key="1">
    <source>
        <dbReference type="ARBA" id="ARBA00004496"/>
    </source>
</evidence>
<dbReference type="Gene3D" id="3.40.50.720">
    <property type="entry name" value="NAD(P)-binding Rossmann-like Domain"/>
    <property type="match status" value="1"/>
</dbReference>
<sequence length="453" mass="47196">MIDSDANRQFDSMVIGLGLTGLSCARYLASRGERIAIADSRAQPPQLAALQDMLPDVPLYLGDLAAAPLQRAGRLIVSPGLSLQDPAIAAAVAGGVPALGDIELFAQAQAVRTRPVPVVAVTGANGKSTVTTLVAAMAQAARRRPAAGGNLAPPALDLLDEPMVDLYVLELSSFQLETTRSLNASAAVVLNISADHMDRYAGLDDYAAAKARIYAGDGVMVINRDDPLVAAMQDPARTSLAFTLADPGDDDSVFGLRDGWLVRGSRRLLPVAEVSLKGQHNLANALAALALGTATGLPMLAMLETLRNYAGLPHRCQWIARRCGADWYDDSKGTNVGASVAAIEGLAGSNDTILIAGGDGKGADFSALAAAARGRVRVAVVLGRDAERIAAVLENDIPVVRATDMPAAVAAAAEQAHTDDKVLLSPACASLDMFRDYKQRGEVFAACVRELDA</sequence>
<evidence type="ECO:0000256" key="7">
    <source>
        <dbReference type="HAMAP-Rule" id="MF_00639"/>
    </source>
</evidence>
<evidence type="ECO:0000256" key="2">
    <source>
        <dbReference type="ARBA" id="ARBA00004752"/>
    </source>
</evidence>
<evidence type="ECO:0000256" key="6">
    <source>
        <dbReference type="ARBA" id="ARBA00022840"/>
    </source>
</evidence>
<evidence type="ECO:0000313" key="11">
    <source>
        <dbReference type="EMBL" id="MCS3902251.1"/>
    </source>
</evidence>
<feature type="domain" description="Mur ligase C-terminal" evidence="9">
    <location>
        <begin position="314"/>
        <end position="428"/>
    </location>
</feature>
<dbReference type="Proteomes" id="UP001204445">
    <property type="component" value="Unassembled WGS sequence"/>
</dbReference>
<keyword evidence="4 7" id="KW-0436">Ligase</keyword>
<dbReference type="SUPFAM" id="SSF51984">
    <property type="entry name" value="MurCD N-terminal domain"/>
    <property type="match status" value="1"/>
</dbReference>
<dbReference type="Gene3D" id="3.40.1190.10">
    <property type="entry name" value="Mur-like, catalytic domain"/>
    <property type="match status" value="1"/>
</dbReference>
<evidence type="ECO:0000256" key="5">
    <source>
        <dbReference type="ARBA" id="ARBA00022741"/>
    </source>
</evidence>
<dbReference type="InterPro" id="IPR005762">
    <property type="entry name" value="MurD"/>
</dbReference>
<dbReference type="Pfam" id="PF02875">
    <property type="entry name" value="Mur_ligase_C"/>
    <property type="match status" value="1"/>
</dbReference>
<comment type="subcellular location">
    <subcellularLocation>
        <location evidence="1 7 8">Cytoplasm</location>
    </subcellularLocation>
</comment>
<dbReference type="InterPro" id="IPR036565">
    <property type="entry name" value="Mur-like_cat_sf"/>
</dbReference>
<dbReference type="SUPFAM" id="SSF53244">
    <property type="entry name" value="MurD-like peptide ligases, peptide-binding domain"/>
    <property type="match status" value="1"/>
</dbReference>
<keyword evidence="7 8" id="KW-0961">Cell wall biogenesis/degradation</keyword>
<dbReference type="GO" id="GO:0009252">
    <property type="term" value="P:peptidoglycan biosynthetic process"/>
    <property type="evidence" value="ECO:0007669"/>
    <property type="project" value="UniProtKB-UniRule"/>
</dbReference>
<comment type="catalytic activity">
    <reaction evidence="7 8">
        <text>UDP-N-acetyl-alpha-D-muramoyl-L-alanine + D-glutamate + ATP = UDP-N-acetyl-alpha-D-muramoyl-L-alanyl-D-glutamate + ADP + phosphate + H(+)</text>
        <dbReference type="Rhea" id="RHEA:16429"/>
        <dbReference type="ChEBI" id="CHEBI:15378"/>
        <dbReference type="ChEBI" id="CHEBI:29986"/>
        <dbReference type="ChEBI" id="CHEBI:30616"/>
        <dbReference type="ChEBI" id="CHEBI:43474"/>
        <dbReference type="ChEBI" id="CHEBI:83898"/>
        <dbReference type="ChEBI" id="CHEBI:83900"/>
        <dbReference type="ChEBI" id="CHEBI:456216"/>
        <dbReference type="EC" id="6.3.2.9"/>
    </reaction>
</comment>
<organism evidence="11 12">
    <name type="scientific">Methylohalomonas lacus</name>
    <dbReference type="NCBI Taxonomy" id="398773"/>
    <lineage>
        <taxon>Bacteria</taxon>
        <taxon>Pseudomonadati</taxon>
        <taxon>Pseudomonadota</taxon>
        <taxon>Gammaproteobacteria</taxon>
        <taxon>Methylohalomonadales</taxon>
        <taxon>Methylohalomonadaceae</taxon>
        <taxon>Methylohalomonas</taxon>
    </lineage>
</organism>
<dbReference type="Gene3D" id="3.90.190.20">
    <property type="entry name" value="Mur ligase, C-terminal domain"/>
    <property type="match status" value="1"/>
</dbReference>
<keyword evidence="7 8" id="KW-0132">Cell division</keyword>
<accession>A0AAE3HJH5</accession>
<dbReference type="GO" id="GO:0005524">
    <property type="term" value="F:ATP binding"/>
    <property type="evidence" value="ECO:0007669"/>
    <property type="project" value="UniProtKB-UniRule"/>
</dbReference>
<protein>
    <recommendedName>
        <fullName evidence="7 8">UDP-N-acetylmuramoylalanine--D-glutamate ligase</fullName>
        <ecNumber evidence="7 8">6.3.2.9</ecNumber>
    </recommendedName>
    <alternativeName>
        <fullName evidence="7">D-glutamic acid-adding enzyme</fullName>
    </alternativeName>
    <alternativeName>
        <fullName evidence="7">UDP-N-acetylmuramoyl-L-alanyl-D-glutamate synthetase</fullName>
    </alternativeName>
</protein>
<comment type="function">
    <text evidence="7 8">Cell wall formation. Catalyzes the addition of glutamate to the nucleotide precursor UDP-N-acetylmuramoyl-L-alanine (UMA).</text>
</comment>
<dbReference type="GO" id="GO:0008764">
    <property type="term" value="F:UDP-N-acetylmuramoylalanine-D-glutamate ligase activity"/>
    <property type="evidence" value="ECO:0007669"/>
    <property type="project" value="UniProtKB-UniRule"/>
</dbReference>
<keyword evidence="3 7" id="KW-0963">Cytoplasm</keyword>
<dbReference type="EC" id="6.3.2.9" evidence="7 8"/>
<dbReference type="GO" id="GO:0051301">
    <property type="term" value="P:cell division"/>
    <property type="evidence" value="ECO:0007669"/>
    <property type="project" value="UniProtKB-KW"/>
</dbReference>
<name>A0AAE3HJH5_9GAMM</name>
<feature type="domain" description="Mur ligase central" evidence="10">
    <location>
        <begin position="121"/>
        <end position="291"/>
    </location>
</feature>
<evidence type="ECO:0000313" key="12">
    <source>
        <dbReference type="Proteomes" id="UP001204445"/>
    </source>
</evidence>
<dbReference type="GO" id="GO:0008360">
    <property type="term" value="P:regulation of cell shape"/>
    <property type="evidence" value="ECO:0007669"/>
    <property type="project" value="UniProtKB-KW"/>
</dbReference>
<dbReference type="AlphaFoldDB" id="A0AAE3HJH5"/>
<dbReference type="NCBIfam" id="TIGR01087">
    <property type="entry name" value="murD"/>
    <property type="match status" value="1"/>
</dbReference>
<feature type="binding site" evidence="7">
    <location>
        <begin position="123"/>
        <end position="129"/>
    </location>
    <ligand>
        <name>ATP</name>
        <dbReference type="ChEBI" id="CHEBI:30616"/>
    </ligand>
</feature>
<comment type="caution">
    <text evidence="11">The sequence shown here is derived from an EMBL/GenBank/DDBJ whole genome shotgun (WGS) entry which is preliminary data.</text>
</comment>
<proteinExistence type="inferred from homology"/>
<comment type="pathway">
    <text evidence="2 7 8">Cell wall biogenesis; peptidoglycan biosynthesis.</text>
</comment>